<keyword evidence="2 4" id="KW-0547">Nucleotide-binding</keyword>
<evidence type="ECO:0000256" key="1">
    <source>
        <dbReference type="ARBA" id="ARBA00010638"/>
    </source>
</evidence>
<evidence type="ECO:0000256" key="2">
    <source>
        <dbReference type="ARBA" id="ARBA00022741"/>
    </source>
</evidence>
<dbReference type="EMBL" id="FOXU01000010">
    <property type="protein sequence ID" value="SFQ74299.1"/>
    <property type="molecule type" value="Genomic_DNA"/>
</dbReference>
<organism evidence="6 7">
    <name type="scientific">Psychrobacillus psychrotolerans</name>
    <dbReference type="NCBI Taxonomy" id="126156"/>
    <lineage>
        <taxon>Bacteria</taxon>
        <taxon>Bacillati</taxon>
        <taxon>Bacillota</taxon>
        <taxon>Bacilli</taxon>
        <taxon>Bacillales</taxon>
        <taxon>Bacillaceae</taxon>
        <taxon>Psychrobacillus</taxon>
    </lineage>
</organism>
<sequence length="196" mass="22544">MTKKIMRNAMKKKLTSLDQVAYNNQSKQIEEKFLQQIADSDNTTIGLTISSFPEVDTWSIIKELWSIGKKVVVPKCTPIDRSMIFYEIQSFDQLERVYMHLLEPNPLKTKAVASQNIDLLVVPGIVYSQQGYRIGYGGGYYDRFLTKFKGDTLSLAFDIQVVNDVEYDVFDLPVNKIITPTNIFQCKQIREKDEIV</sequence>
<evidence type="ECO:0000313" key="7">
    <source>
        <dbReference type="Proteomes" id="UP000198734"/>
    </source>
</evidence>
<dbReference type="InterPro" id="IPR024185">
    <property type="entry name" value="FTHF_cligase-like_sf"/>
</dbReference>
<keyword evidence="5" id="KW-0479">Metal-binding</keyword>
<dbReference type="InterPro" id="IPR037171">
    <property type="entry name" value="NagB/RpiA_transferase-like"/>
</dbReference>
<feature type="binding site" evidence="4">
    <location>
        <position position="54"/>
    </location>
    <ligand>
        <name>substrate</name>
    </ligand>
</feature>
<proteinExistence type="inferred from homology"/>
<accession>A0A1I6B0A1</accession>
<protein>
    <recommendedName>
        <fullName evidence="5">5-formyltetrahydrofolate cyclo-ligase</fullName>
        <ecNumber evidence="5">6.3.3.2</ecNumber>
    </recommendedName>
</protein>
<gene>
    <name evidence="6" type="ORF">SAMN05421670_0038</name>
</gene>
<dbReference type="InterPro" id="IPR002698">
    <property type="entry name" value="FTHF_cligase"/>
</dbReference>
<keyword evidence="5" id="KW-0460">Magnesium</keyword>
<dbReference type="STRING" id="126156.SAMN05421670_0038"/>
<dbReference type="GO" id="GO:0030272">
    <property type="term" value="F:5-formyltetrahydrofolate cyclo-ligase activity"/>
    <property type="evidence" value="ECO:0007669"/>
    <property type="project" value="UniProtKB-EC"/>
</dbReference>
<keyword evidence="3 4" id="KW-0067">ATP-binding</keyword>
<feature type="binding site" evidence="4">
    <location>
        <position position="49"/>
    </location>
    <ligand>
        <name>substrate</name>
    </ligand>
</feature>
<evidence type="ECO:0000313" key="6">
    <source>
        <dbReference type="EMBL" id="SFQ74299.1"/>
    </source>
</evidence>
<evidence type="ECO:0000256" key="5">
    <source>
        <dbReference type="RuleBase" id="RU361279"/>
    </source>
</evidence>
<dbReference type="PIRSF" id="PIRSF006806">
    <property type="entry name" value="FTHF_cligase"/>
    <property type="match status" value="1"/>
</dbReference>
<comment type="similarity">
    <text evidence="1 5">Belongs to the 5-formyltetrahydrofolate cyclo-ligase family.</text>
</comment>
<dbReference type="SUPFAM" id="SSF100950">
    <property type="entry name" value="NagB/RpiA/CoA transferase-like"/>
    <property type="match status" value="1"/>
</dbReference>
<dbReference type="OrthoDB" id="9801938at2"/>
<dbReference type="PANTHER" id="PTHR23407:SF1">
    <property type="entry name" value="5-FORMYLTETRAHYDROFOLATE CYCLO-LIGASE"/>
    <property type="match status" value="1"/>
</dbReference>
<dbReference type="GO" id="GO:0035999">
    <property type="term" value="P:tetrahydrofolate interconversion"/>
    <property type="evidence" value="ECO:0007669"/>
    <property type="project" value="TreeGrafter"/>
</dbReference>
<dbReference type="EC" id="6.3.3.2" evidence="5"/>
<comment type="catalytic activity">
    <reaction evidence="5">
        <text>(6S)-5-formyl-5,6,7,8-tetrahydrofolate + ATP = (6R)-5,10-methenyltetrahydrofolate + ADP + phosphate</text>
        <dbReference type="Rhea" id="RHEA:10488"/>
        <dbReference type="ChEBI" id="CHEBI:30616"/>
        <dbReference type="ChEBI" id="CHEBI:43474"/>
        <dbReference type="ChEBI" id="CHEBI:57455"/>
        <dbReference type="ChEBI" id="CHEBI:57457"/>
        <dbReference type="ChEBI" id="CHEBI:456216"/>
        <dbReference type="EC" id="6.3.3.2"/>
    </reaction>
</comment>
<dbReference type="GO" id="GO:0046872">
    <property type="term" value="F:metal ion binding"/>
    <property type="evidence" value="ECO:0007669"/>
    <property type="project" value="UniProtKB-KW"/>
</dbReference>
<dbReference type="AlphaFoldDB" id="A0A1I6B0A1"/>
<dbReference type="RefSeq" id="WP_093538395.1">
    <property type="nucleotide sequence ID" value="NZ_FOXU01000010.1"/>
</dbReference>
<reference evidence="7" key="1">
    <citation type="submission" date="2016-10" db="EMBL/GenBank/DDBJ databases">
        <authorList>
            <person name="Varghese N."/>
            <person name="Submissions S."/>
        </authorList>
    </citation>
    <scope>NUCLEOTIDE SEQUENCE [LARGE SCALE GENOMIC DNA]</scope>
    <source>
        <strain evidence="7">DSM 11706</strain>
    </source>
</reference>
<feature type="binding site" evidence="4">
    <location>
        <begin position="133"/>
        <end position="141"/>
    </location>
    <ligand>
        <name>ATP</name>
        <dbReference type="ChEBI" id="CHEBI:30616"/>
    </ligand>
</feature>
<dbReference type="Pfam" id="PF01812">
    <property type="entry name" value="5-FTHF_cyc-lig"/>
    <property type="match status" value="1"/>
</dbReference>
<dbReference type="GO" id="GO:0005524">
    <property type="term" value="F:ATP binding"/>
    <property type="evidence" value="ECO:0007669"/>
    <property type="project" value="UniProtKB-KW"/>
</dbReference>
<dbReference type="GO" id="GO:0009396">
    <property type="term" value="P:folic acid-containing compound biosynthetic process"/>
    <property type="evidence" value="ECO:0007669"/>
    <property type="project" value="TreeGrafter"/>
</dbReference>
<dbReference type="PANTHER" id="PTHR23407">
    <property type="entry name" value="ATPASE INHIBITOR/5-FORMYLTETRAHYDROFOLATE CYCLO-LIGASE"/>
    <property type="match status" value="1"/>
</dbReference>
<dbReference type="Proteomes" id="UP000198734">
    <property type="component" value="Unassembled WGS sequence"/>
</dbReference>
<name>A0A1I6B0A1_9BACI</name>
<dbReference type="NCBIfam" id="TIGR02727">
    <property type="entry name" value="MTHFS_bact"/>
    <property type="match status" value="1"/>
</dbReference>
<dbReference type="Gene3D" id="3.40.50.10420">
    <property type="entry name" value="NagB/RpiA/CoA transferase-like"/>
    <property type="match status" value="1"/>
</dbReference>
<evidence type="ECO:0000256" key="4">
    <source>
        <dbReference type="PIRSR" id="PIRSR006806-1"/>
    </source>
</evidence>
<feature type="binding site" evidence="4">
    <location>
        <begin position="3"/>
        <end position="7"/>
    </location>
    <ligand>
        <name>ATP</name>
        <dbReference type="ChEBI" id="CHEBI:30616"/>
    </ligand>
</feature>
<comment type="cofactor">
    <cofactor evidence="5">
        <name>Mg(2+)</name>
        <dbReference type="ChEBI" id="CHEBI:18420"/>
    </cofactor>
</comment>
<keyword evidence="7" id="KW-1185">Reference proteome</keyword>
<evidence type="ECO:0000256" key="3">
    <source>
        <dbReference type="ARBA" id="ARBA00022840"/>
    </source>
</evidence>
<keyword evidence="6" id="KW-0436">Ligase</keyword>